<sequence length="285" mass="30474">MRYQFSVGSLECVVVSDGQPAGPLEPALADFFTPSSGVAEAELQAAVAREGRSALACGYNCLFVSTVDGMAVVDTGLGASFLGYGEYIEPLVGQLGEGMVGAGLSRSELAAVIFTHLHQDHSRGAVWSGEPTFPVADAYAHVDEVAYWSGPISDGSALPHTEAARETIRLYGERLRSFEYQDEILPGIRAVAAGGHTPGHSAILLESGGERLLCVGDTFYDPLQVTNPSWATPWDLDHPASVATRHRILAWAADERVLLHAYHLPFPGLGRVTRHGSTFTWEPVS</sequence>
<evidence type="ECO:0000256" key="1">
    <source>
        <dbReference type="ARBA" id="ARBA00007749"/>
    </source>
</evidence>
<dbReference type="Pfam" id="PF00753">
    <property type="entry name" value="Lactamase_B"/>
    <property type="match status" value="1"/>
</dbReference>
<dbReference type="Gene3D" id="3.60.15.10">
    <property type="entry name" value="Ribonuclease Z/Hydroxyacylglutathione hydrolase-like"/>
    <property type="match status" value="1"/>
</dbReference>
<keyword evidence="3" id="KW-0378">Hydrolase</keyword>
<organism evidence="6 7">
    <name type="scientific">Kribbella hippodromi</name>
    <dbReference type="NCBI Taxonomy" id="434347"/>
    <lineage>
        <taxon>Bacteria</taxon>
        <taxon>Bacillati</taxon>
        <taxon>Actinomycetota</taxon>
        <taxon>Actinomycetes</taxon>
        <taxon>Propionibacteriales</taxon>
        <taxon>Kribbellaceae</taxon>
        <taxon>Kribbella</taxon>
    </lineage>
</organism>
<keyword evidence="2" id="KW-0479">Metal-binding</keyword>
<dbReference type="Proteomes" id="UP001501705">
    <property type="component" value="Unassembled WGS sequence"/>
</dbReference>
<dbReference type="SUPFAM" id="SSF56281">
    <property type="entry name" value="Metallo-hydrolase/oxidoreductase"/>
    <property type="match status" value="1"/>
</dbReference>
<accession>A0ABN2D791</accession>
<proteinExistence type="inferred from homology"/>
<comment type="similarity">
    <text evidence="1">Belongs to the metallo-beta-lactamase superfamily.</text>
</comment>
<dbReference type="InterPro" id="IPR001279">
    <property type="entry name" value="Metallo-B-lactamas"/>
</dbReference>
<evidence type="ECO:0000313" key="7">
    <source>
        <dbReference type="Proteomes" id="UP001501705"/>
    </source>
</evidence>
<gene>
    <name evidence="6" type="ORF">GCM10009804_29490</name>
</gene>
<name>A0ABN2D791_9ACTN</name>
<dbReference type="SMART" id="SM00849">
    <property type="entry name" value="Lactamase_B"/>
    <property type="match status" value="1"/>
</dbReference>
<dbReference type="EMBL" id="BAAAPH010000008">
    <property type="protein sequence ID" value="GAA1571213.1"/>
    <property type="molecule type" value="Genomic_DNA"/>
</dbReference>
<evidence type="ECO:0000259" key="5">
    <source>
        <dbReference type="SMART" id="SM00849"/>
    </source>
</evidence>
<keyword evidence="7" id="KW-1185">Reference proteome</keyword>
<dbReference type="InterPro" id="IPR051013">
    <property type="entry name" value="MBL_superfamily_lactonases"/>
</dbReference>
<dbReference type="PANTHER" id="PTHR42978">
    <property type="entry name" value="QUORUM-QUENCHING LACTONASE YTNP-RELATED-RELATED"/>
    <property type="match status" value="1"/>
</dbReference>
<reference evidence="6 7" key="1">
    <citation type="journal article" date="2019" name="Int. J. Syst. Evol. Microbiol.">
        <title>The Global Catalogue of Microorganisms (GCM) 10K type strain sequencing project: providing services to taxonomists for standard genome sequencing and annotation.</title>
        <authorList>
            <consortium name="The Broad Institute Genomics Platform"/>
            <consortium name="The Broad Institute Genome Sequencing Center for Infectious Disease"/>
            <person name="Wu L."/>
            <person name="Ma J."/>
        </authorList>
    </citation>
    <scope>NUCLEOTIDE SEQUENCE [LARGE SCALE GENOMIC DNA]</scope>
    <source>
        <strain evidence="6 7">JCM 15572</strain>
    </source>
</reference>
<evidence type="ECO:0000256" key="4">
    <source>
        <dbReference type="ARBA" id="ARBA00022833"/>
    </source>
</evidence>
<dbReference type="InterPro" id="IPR036866">
    <property type="entry name" value="RibonucZ/Hydroxyglut_hydro"/>
</dbReference>
<evidence type="ECO:0000313" key="6">
    <source>
        <dbReference type="EMBL" id="GAA1571213.1"/>
    </source>
</evidence>
<keyword evidence="4" id="KW-0862">Zinc</keyword>
<dbReference type="CDD" id="cd07720">
    <property type="entry name" value="OPHC2-like_MBL-fold"/>
    <property type="match status" value="1"/>
</dbReference>
<evidence type="ECO:0000256" key="3">
    <source>
        <dbReference type="ARBA" id="ARBA00022801"/>
    </source>
</evidence>
<dbReference type="RefSeq" id="WP_344234048.1">
    <property type="nucleotide sequence ID" value="NZ_BAAAPH010000008.1"/>
</dbReference>
<feature type="domain" description="Metallo-beta-lactamase" evidence="5">
    <location>
        <begin position="58"/>
        <end position="263"/>
    </location>
</feature>
<comment type="caution">
    <text evidence="6">The sequence shown here is derived from an EMBL/GenBank/DDBJ whole genome shotgun (WGS) entry which is preliminary data.</text>
</comment>
<protein>
    <submittedName>
        <fullName evidence="6">MBL fold metallo-hydrolase</fullName>
    </submittedName>
</protein>
<evidence type="ECO:0000256" key="2">
    <source>
        <dbReference type="ARBA" id="ARBA00022723"/>
    </source>
</evidence>